<name>A0A6A6JKX0_WESOR</name>
<feature type="non-terminal residue" evidence="1">
    <location>
        <position position="1"/>
    </location>
</feature>
<reference evidence="1" key="1">
    <citation type="journal article" date="2020" name="Stud. Mycol.">
        <title>101 Dothideomycetes genomes: a test case for predicting lifestyles and emergence of pathogens.</title>
        <authorList>
            <person name="Haridas S."/>
            <person name="Albert R."/>
            <person name="Binder M."/>
            <person name="Bloem J."/>
            <person name="Labutti K."/>
            <person name="Salamov A."/>
            <person name="Andreopoulos B."/>
            <person name="Baker S."/>
            <person name="Barry K."/>
            <person name="Bills G."/>
            <person name="Bluhm B."/>
            <person name="Cannon C."/>
            <person name="Castanera R."/>
            <person name="Culley D."/>
            <person name="Daum C."/>
            <person name="Ezra D."/>
            <person name="Gonzalez J."/>
            <person name="Henrissat B."/>
            <person name="Kuo A."/>
            <person name="Liang C."/>
            <person name="Lipzen A."/>
            <person name="Lutzoni F."/>
            <person name="Magnuson J."/>
            <person name="Mondo S."/>
            <person name="Nolan M."/>
            <person name="Ohm R."/>
            <person name="Pangilinan J."/>
            <person name="Park H.-J."/>
            <person name="Ramirez L."/>
            <person name="Alfaro M."/>
            <person name="Sun H."/>
            <person name="Tritt A."/>
            <person name="Yoshinaga Y."/>
            <person name="Zwiers L.-H."/>
            <person name="Turgeon B."/>
            <person name="Goodwin S."/>
            <person name="Spatafora J."/>
            <person name="Crous P."/>
            <person name="Grigoriev I."/>
        </authorList>
    </citation>
    <scope>NUCLEOTIDE SEQUENCE</scope>
    <source>
        <strain evidence="1">CBS 379.55</strain>
    </source>
</reference>
<dbReference type="GeneID" id="54555381"/>
<evidence type="ECO:0000313" key="1">
    <source>
        <dbReference type="EMBL" id="KAF2277300.1"/>
    </source>
</evidence>
<organism evidence="1 2">
    <name type="scientific">Westerdykella ornata</name>
    <dbReference type="NCBI Taxonomy" id="318751"/>
    <lineage>
        <taxon>Eukaryota</taxon>
        <taxon>Fungi</taxon>
        <taxon>Dikarya</taxon>
        <taxon>Ascomycota</taxon>
        <taxon>Pezizomycotina</taxon>
        <taxon>Dothideomycetes</taxon>
        <taxon>Pleosporomycetidae</taxon>
        <taxon>Pleosporales</taxon>
        <taxon>Sporormiaceae</taxon>
        <taxon>Westerdykella</taxon>
    </lineage>
</organism>
<gene>
    <name evidence="1" type="ORF">EI97DRAFT_488617</name>
</gene>
<protein>
    <submittedName>
        <fullName evidence="1">Uncharacterized protein</fullName>
    </submittedName>
</protein>
<dbReference type="AlphaFoldDB" id="A0A6A6JKX0"/>
<sequence>PSFTFHAHHPLTYTIFPSVEEFRFYRCVFPEKYSCPSRMTAYFKSAFLSAALLAKLATAGVQVSLLVINMSPFPATIDFTLGEKCIKHDFTPSYLQNYFQSWESSSLADDYDHDYASYNDYLQQFKAQMGVPTLRGFEAPMTGVQVVPRLRIPSDGSAPTKSSYSVFTAEMDARIFSCKNRDSWQSFSITVQDSTESFTLKDPAADDWRLDKTDPDTTPLVIGPGGRSNWLPITLDTITLAATIITFGYAAAAASAGRAVASYTAGELLALGSEEYFDYAVSKVAAELALKNAYISFGGASFAGAMDVLVSADKDNRNPLKAEEREILRKQLDRMAMNYTAIYESIDEDKRQACVMGRNWWNIYECLVAGAVLIIQGNGKAVAMPLPNVYRAWE</sequence>
<accession>A0A6A6JKX0</accession>
<proteinExistence type="predicted"/>
<dbReference type="RefSeq" id="XP_033654839.1">
    <property type="nucleotide sequence ID" value="XM_033802206.1"/>
</dbReference>
<dbReference type="OrthoDB" id="4155438at2759"/>
<dbReference type="EMBL" id="ML986490">
    <property type="protein sequence ID" value="KAF2277300.1"/>
    <property type="molecule type" value="Genomic_DNA"/>
</dbReference>
<dbReference type="Proteomes" id="UP000800097">
    <property type="component" value="Unassembled WGS sequence"/>
</dbReference>
<evidence type="ECO:0000313" key="2">
    <source>
        <dbReference type="Proteomes" id="UP000800097"/>
    </source>
</evidence>
<keyword evidence="2" id="KW-1185">Reference proteome</keyword>